<reference evidence="3 4" key="1">
    <citation type="submission" date="2024-03" db="EMBL/GenBank/DDBJ databases">
        <title>Genome-scale model development and genomic sequencing of the oleaginous clade Lipomyces.</title>
        <authorList>
            <consortium name="Lawrence Berkeley National Laboratory"/>
            <person name="Czajka J.J."/>
            <person name="Han Y."/>
            <person name="Kim J."/>
            <person name="Mondo S.J."/>
            <person name="Hofstad B.A."/>
            <person name="Robles A."/>
            <person name="Haridas S."/>
            <person name="Riley R."/>
            <person name="LaButti K."/>
            <person name="Pangilinan J."/>
            <person name="Andreopoulos W."/>
            <person name="Lipzen A."/>
            <person name="Yan J."/>
            <person name="Wang M."/>
            <person name="Ng V."/>
            <person name="Grigoriev I.V."/>
            <person name="Spatafora J.W."/>
            <person name="Magnuson J.K."/>
            <person name="Baker S.E."/>
            <person name="Pomraning K.R."/>
        </authorList>
    </citation>
    <scope>NUCLEOTIDE SEQUENCE [LARGE SCALE GENOMIC DNA]</scope>
    <source>
        <strain evidence="3 4">Phaff 52-87</strain>
    </source>
</reference>
<dbReference type="RefSeq" id="XP_064770657.1">
    <property type="nucleotide sequence ID" value="XM_064914396.1"/>
</dbReference>
<evidence type="ECO:0000256" key="2">
    <source>
        <dbReference type="SAM" id="Phobius"/>
    </source>
</evidence>
<feature type="compositionally biased region" description="Basic and acidic residues" evidence="1">
    <location>
        <begin position="52"/>
        <end position="65"/>
    </location>
</feature>
<keyword evidence="2" id="KW-0472">Membrane</keyword>
<gene>
    <name evidence="3" type="ORF">BZA70DRAFT_292968</name>
</gene>
<evidence type="ECO:0000313" key="3">
    <source>
        <dbReference type="EMBL" id="KAK7207624.1"/>
    </source>
</evidence>
<evidence type="ECO:0000256" key="1">
    <source>
        <dbReference type="SAM" id="MobiDB-lite"/>
    </source>
</evidence>
<feature type="region of interest" description="Disordered" evidence="1">
    <location>
        <begin position="48"/>
        <end position="82"/>
    </location>
</feature>
<keyword evidence="2" id="KW-0812">Transmembrane</keyword>
<dbReference type="GeneID" id="90039908"/>
<accession>A0ABR1FCP7</accession>
<comment type="caution">
    <text evidence="3">The sequence shown here is derived from an EMBL/GenBank/DDBJ whole genome shotgun (WGS) entry which is preliminary data.</text>
</comment>
<dbReference type="Proteomes" id="UP001498771">
    <property type="component" value="Unassembled WGS sequence"/>
</dbReference>
<proteinExistence type="predicted"/>
<name>A0ABR1FCP7_9ASCO</name>
<keyword evidence="2" id="KW-1133">Transmembrane helix</keyword>
<evidence type="ECO:0000313" key="4">
    <source>
        <dbReference type="Proteomes" id="UP001498771"/>
    </source>
</evidence>
<sequence length="126" mass="13773">MSSLIIGRIGLCQRAVIGNASCLGLLQTRLRRGPLNAAFRAGLAQPYSTDKQASDKVNEISKEKAAPSANTTGDKPKKPRSPLVNFYATFTLPIIKVLAVVAVTFYTLSFVKYYLAHSLEEEKKEV</sequence>
<feature type="transmembrane region" description="Helical" evidence="2">
    <location>
        <begin position="84"/>
        <end position="108"/>
    </location>
</feature>
<dbReference type="EMBL" id="JBBJBU010000001">
    <property type="protein sequence ID" value="KAK7207624.1"/>
    <property type="molecule type" value="Genomic_DNA"/>
</dbReference>
<organism evidence="3 4">
    <name type="scientific">Myxozyma melibiosi</name>
    <dbReference type="NCBI Taxonomy" id="54550"/>
    <lineage>
        <taxon>Eukaryota</taxon>
        <taxon>Fungi</taxon>
        <taxon>Dikarya</taxon>
        <taxon>Ascomycota</taxon>
        <taxon>Saccharomycotina</taxon>
        <taxon>Lipomycetes</taxon>
        <taxon>Lipomycetales</taxon>
        <taxon>Lipomycetaceae</taxon>
        <taxon>Myxozyma</taxon>
    </lineage>
</organism>
<keyword evidence="4" id="KW-1185">Reference proteome</keyword>
<protein>
    <submittedName>
        <fullName evidence="3">Uncharacterized protein</fullName>
    </submittedName>
</protein>